<name>A0A5S3PDA8_9RHOB</name>
<dbReference type="InterPro" id="IPR020539">
    <property type="entry name" value="RNase_P_CS"/>
</dbReference>
<dbReference type="EC" id="3.1.26.5" evidence="7 8"/>
<dbReference type="PROSITE" id="PS00648">
    <property type="entry name" value="RIBONUCLEASE_P"/>
    <property type="match status" value="1"/>
</dbReference>
<dbReference type="Gene3D" id="3.30.230.10">
    <property type="match status" value="1"/>
</dbReference>
<reference evidence="10 11" key="1">
    <citation type="submission" date="2019-05" db="EMBL/GenBank/DDBJ databases">
        <title>Sulfitobacter sabulilitoris sp. nov., isolated from a marine sand.</title>
        <authorList>
            <person name="Yoon J.-H."/>
        </authorList>
    </citation>
    <scope>NUCLEOTIDE SEQUENCE [LARGE SCALE GENOMIC DNA]</scope>
    <source>
        <strain evidence="10 11">HSMS-29</strain>
    </source>
</reference>
<dbReference type="PANTHER" id="PTHR33992:SF1">
    <property type="entry name" value="RIBONUCLEASE P PROTEIN COMPONENT"/>
    <property type="match status" value="1"/>
</dbReference>
<dbReference type="OrthoDB" id="9810867at2"/>
<evidence type="ECO:0000256" key="9">
    <source>
        <dbReference type="SAM" id="MobiDB-lite"/>
    </source>
</evidence>
<evidence type="ECO:0000313" key="11">
    <source>
        <dbReference type="Proteomes" id="UP000309550"/>
    </source>
</evidence>
<dbReference type="PANTHER" id="PTHR33992">
    <property type="entry name" value="RIBONUCLEASE P PROTEIN COMPONENT"/>
    <property type="match status" value="1"/>
</dbReference>
<accession>A0A5S3PDA8</accession>
<dbReference type="InterPro" id="IPR020568">
    <property type="entry name" value="Ribosomal_Su5_D2-typ_SF"/>
</dbReference>
<evidence type="ECO:0000256" key="8">
    <source>
        <dbReference type="NCBIfam" id="TIGR00188"/>
    </source>
</evidence>
<keyword evidence="6 7" id="KW-0694">RNA-binding</keyword>
<comment type="caution">
    <text evidence="10">The sequence shown here is derived from an EMBL/GenBank/DDBJ whole genome shotgun (WGS) entry which is preliminary data.</text>
</comment>
<proteinExistence type="inferred from homology"/>
<evidence type="ECO:0000313" key="10">
    <source>
        <dbReference type="EMBL" id="TMM49420.1"/>
    </source>
</evidence>
<keyword evidence="2 7" id="KW-0819">tRNA processing</keyword>
<keyword evidence="11" id="KW-1185">Reference proteome</keyword>
<comment type="subunit">
    <text evidence="7">Consists of a catalytic RNA component (M1 or rnpB) and a protein subunit.</text>
</comment>
<evidence type="ECO:0000256" key="4">
    <source>
        <dbReference type="ARBA" id="ARBA00022759"/>
    </source>
</evidence>
<dbReference type="Pfam" id="PF00825">
    <property type="entry name" value="Ribonuclease_P"/>
    <property type="match status" value="1"/>
</dbReference>
<dbReference type="InterPro" id="IPR014721">
    <property type="entry name" value="Ribsml_uS5_D2-typ_fold_subgr"/>
</dbReference>
<dbReference type="Proteomes" id="UP000309550">
    <property type="component" value="Unassembled WGS sequence"/>
</dbReference>
<comment type="catalytic activity">
    <reaction evidence="7">
        <text>Endonucleolytic cleavage of RNA, removing 5'-extranucleotides from tRNA precursor.</text>
        <dbReference type="EC" id="3.1.26.5"/>
    </reaction>
</comment>
<comment type="function">
    <text evidence="1 7">RNaseP catalyzes the removal of the 5'-leader sequence from pre-tRNA to produce the mature 5'-terminus. It can also cleave other RNA substrates such as 4.5S RNA. The protein component plays an auxiliary but essential role in vivo by binding to the 5'-leader sequence and broadening the substrate specificity of the ribozyme.</text>
</comment>
<organism evidence="10 11">
    <name type="scientific">Sulfitobacter sabulilitoris</name>
    <dbReference type="NCBI Taxonomy" id="2562655"/>
    <lineage>
        <taxon>Bacteria</taxon>
        <taxon>Pseudomonadati</taxon>
        <taxon>Pseudomonadota</taxon>
        <taxon>Alphaproteobacteria</taxon>
        <taxon>Rhodobacterales</taxon>
        <taxon>Roseobacteraceae</taxon>
        <taxon>Sulfitobacter</taxon>
    </lineage>
</organism>
<comment type="similarity">
    <text evidence="7">Belongs to the RnpA family.</text>
</comment>
<dbReference type="GO" id="GO:0000049">
    <property type="term" value="F:tRNA binding"/>
    <property type="evidence" value="ECO:0007669"/>
    <property type="project" value="UniProtKB-UniRule"/>
</dbReference>
<dbReference type="HAMAP" id="MF_00227">
    <property type="entry name" value="RNase_P"/>
    <property type="match status" value="1"/>
</dbReference>
<keyword evidence="3 7" id="KW-0540">Nuclease</keyword>
<evidence type="ECO:0000256" key="3">
    <source>
        <dbReference type="ARBA" id="ARBA00022722"/>
    </source>
</evidence>
<dbReference type="NCBIfam" id="TIGR00188">
    <property type="entry name" value="rnpA"/>
    <property type="match status" value="1"/>
</dbReference>
<evidence type="ECO:0000256" key="6">
    <source>
        <dbReference type="ARBA" id="ARBA00022884"/>
    </source>
</evidence>
<dbReference type="GO" id="GO:0004526">
    <property type="term" value="F:ribonuclease P activity"/>
    <property type="evidence" value="ECO:0007669"/>
    <property type="project" value="UniProtKB-UniRule"/>
</dbReference>
<sequence>MTPPEAPMDGSNASTGDAPPAVSLRLTTLTKRSDFLRASRAKRVAMPGFIVQMRVRPEGEAEGIRVGFTCSKKVGNAVARNRAKRRLREIARLVLSEAGRDGADYVLIGRQGATATLPFDQMLADLRRALAVLHGPRK</sequence>
<dbReference type="EMBL" id="VANS01000008">
    <property type="protein sequence ID" value="TMM49420.1"/>
    <property type="molecule type" value="Genomic_DNA"/>
</dbReference>
<dbReference type="AlphaFoldDB" id="A0A5S3PDA8"/>
<keyword evidence="4 7" id="KW-0255">Endonuclease</keyword>
<evidence type="ECO:0000256" key="2">
    <source>
        <dbReference type="ARBA" id="ARBA00022694"/>
    </source>
</evidence>
<gene>
    <name evidence="7 10" type="primary">rnpA</name>
    <name evidence="10" type="ORF">FDT80_17790</name>
</gene>
<dbReference type="GO" id="GO:0042781">
    <property type="term" value="F:3'-tRNA processing endoribonuclease activity"/>
    <property type="evidence" value="ECO:0007669"/>
    <property type="project" value="TreeGrafter"/>
</dbReference>
<dbReference type="InterPro" id="IPR000100">
    <property type="entry name" value="RNase_P"/>
</dbReference>
<dbReference type="GO" id="GO:0030677">
    <property type="term" value="C:ribonuclease P complex"/>
    <property type="evidence" value="ECO:0007669"/>
    <property type="project" value="TreeGrafter"/>
</dbReference>
<evidence type="ECO:0000256" key="7">
    <source>
        <dbReference type="HAMAP-Rule" id="MF_00227"/>
    </source>
</evidence>
<dbReference type="SUPFAM" id="SSF54211">
    <property type="entry name" value="Ribosomal protein S5 domain 2-like"/>
    <property type="match status" value="1"/>
</dbReference>
<evidence type="ECO:0000256" key="1">
    <source>
        <dbReference type="ARBA" id="ARBA00002663"/>
    </source>
</evidence>
<protein>
    <recommendedName>
        <fullName evidence="7 8">Ribonuclease P protein component</fullName>
        <shortName evidence="7">RNase P protein</shortName>
        <shortName evidence="7">RNaseP protein</shortName>
        <ecNumber evidence="7 8">3.1.26.5</ecNumber>
    </recommendedName>
    <alternativeName>
        <fullName evidence="7">Protein C5</fullName>
    </alternativeName>
</protein>
<keyword evidence="5 7" id="KW-0378">Hydrolase</keyword>
<feature type="region of interest" description="Disordered" evidence="9">
    <location>
        <begin position="1"/>
        <end position="21"/>
    </location>
</feature>
<dbReference type="GO" id="GO:0001682">
    <property type="term" value="P:tRNA 5'-leader removal"/>
    <property type="evidence" value="ECO:0007669"/>
    <property type="project" value="UniProtKB-UniRule"/>
</dbReference>
<evidence type="ECO:0000256" key="5">
    <source>
        <dbReference type="ARBA" id="ARBA00022801"/>
    </source>
</evidence>